<keyword evidence="1" id="KW-0677">Repeat</keyword>
<dbReference type="InterPro" id="IPR011608">
    <property type="entry name" value="PRD"/>
</dbReference>
<evidence type="ECO:0000313" key="3">
    <source>
        <dbReference type="EMBL" id="ADM42660.1"/>
    </source>
</evidence>
<dbReference type="Pfam" id="PF00874">
    <property type="entry name" value="PRD"/>
    <property type="match status" value="1"/>
</dbReference>
<reference evidence="3 4" key="2">
    <citation type="journal article" date="2011" name="BMC Immunol.">
        <title>Comparison of static immersion and intravenous injection systems for exposure of zebrafish embryos to the natural pathogen Edwardsiella tarda.</title>
        <authorList>
            <person name="van Soest J.J."/>
            <person name="Stockhammer O.W."/>
            <person name="Ordas A."/>
            <person name="Bloemberg G.V."/>
            <person name="Spaink H.P."/>
            <person name="Meijer A.H."/>
        </authorList>
    </citation>
    <scope>NUCLEOTIDE SEQUENCE [LARGE SCALE GENOMIC DNA]</scope>
    <source>
        <strain evidence="3 4">FL6-60</strain>
    </source>
</reference>
<dbReference type="InterPro" id="IPR036634">
    <property type="entry name" value="PRD_sf"/>
</dbReference>
<dbReference type="Proteomes" id="UP000002230">
    <property type="component" value="Chromosome"/>
</dbReference>
<gene>
    <name evidence="3" type="primary">bglG2</name>
    <name evidence="3" type="ordered locus">ETAF_2558</name>
</gene>
<dbReference type="AlphaFoldDB" id="A0A0H3DXH9"/>
<evidence type="ECO:0000259" key="2">
    <source>
        <dbReference type="PROSITE" id="PS51372"/>
    </source>
</evidence>
<dbReference type="HOGENOM" id="CLU_059716_0_0_6"/>
<dbReference type="InterPro" id="IPR050661">
    <property type="entry name" value="BglG_antiterminators"/>
</dbReference>
<dbReference type="PATRIC" id="fig|718251.5.peg.2658"/>
<dbReference type="EMBL" id="CP002154">
    <property type="protein sequence ID" value="ADM42660.1"/>
    <property type="molecule type" value="Genomic_DNA"/>
</dbReference>
<dbReference type="PANTHER" id="PTHR30185">
    <property type="entry name" value="CRYPTIC BETA-GLUCOSIDE BGL OPERON ANTITERMINATOR"/>
    <property type="match status" value="1"/>
</dbReference>
<name>A0A0H3DXH9_EDWTF</name>
<keyword evidence="4" id="KW-1185">Reference proteome</keyword>
<evidence type="ECO:0000313" key="4">
    <source>
        <dbReference type="Proteomes" id="UP000002230"/>
    </source>
</evidence>
<organism evidence="3 4">
    <name type="scientific">Edwardsiella tarda (strain FL6-60)</name>
    <dbReference type="NCBI Taxonomy" id="718251"/>
    <lineage>
        <taxon>Bacteria</taxon>
        <taxon>Pseudomonadati</taxon>
        <taxon>Pseudomonadota</taxon>
        <taxon>Gammaproteobacteria</taxon>
        <taxon>Enterobacterales</taxon>
        <taxon>Hafniaceae</taxon>
        <taxon>Edwardsiella</taxon>
    </lineage>
</organism>
<protein>
    <submittedName>
        <fullName evidence="3">Transcriptional antiterminator BglG2</fullName>
    </submittedName>
</protein>
<dbReference type="SUPFAM" id="SSF63520">
    <property type="entry name" value="PTS-regulatory domain, PRD"/>
    <property type="match status" value="1"/>
</dbReference>
<dbReference type="Gene3D" id="1.10.1790.10">
    <property type="entry name" value="PRD domain"/>
    <property type="match status" value="1"/>
</dbReference>
<dbReference type="GO" id="GO:0006355">
    <property type="term" value="P:regulation of DNA-templated transcription"/>
    <property type="evidence" value="ECO:0007669"/>
    <property type="project" value="InterPro"/>
</dbReference>
<dbReference type="PROSITE" id="PS51372">
    <property type="entry name" value="PRD_2"/>
    <property type="match status" value="1"/>
</dbReference>
<evidence type="ECO:0000256" key="1">
    <source>
        <dbReference type="ARBA" id="ARBA00022737"/>
    </source>
</evidence>
<proteinExistence type="predicted"/>
<reference evidence="4" key="1">
    <citation type="submission" date="2010-08" db="EMBL/GenBank/DDBJ databases">
        <title>Genome comparisons of Edwardsiella bacteria analysed using deep sequencing technology.</title>
        <authorList>
            <person name="van Soest J.J."/>
            <person name="Henkel C.V."/>
            <person name="Jansen H.J."/>
            <person name="van den Hondel C.A.M.J.J."/>
            <person name="Bloemberg G.V."/>
            <person name="Meijer A.H."/>
            <person name="Spaink H.P."/>
        </authorList>
    </citation>
    <scope>NUCLEOTIDE SEQUENCE [LARGE SCALE GENOMIC DNA]</scope>
    <source>
        <strain evidence="4">FL6-60</strain>
    </source>
</reference>
<dbReference type="KEGG" id="etd:ETAF_2558"/>
<sequence>MQNDVPLPPPHSRAERHCNLALLLLLPTAPLTMARLCKLQQQTPDEAEQDLNHLVNDIMRYHALHISFHPRHGYRLQGPAYEWRLCLLHWLQRTLRYFPANAARLLSPALPPAFPRQTLCERLLQSVPRLESQAIPASAAFTPRQRQLIDIMMRYAAVQRRGGRSDSLMPCWLLPYRRRWLQQKEEYAVAEALCRIYIGDAPADVLDQERLFATLLLTLLKNHSHSPRENAQDSALMHEIERCVDCVERDSDVRLSQRERLCARLFAHLGAAIERALFDIRIGTPLAAELASHHPALLALTRRAIAGLEQRYRIRFSPEELSLIAVSIGAWLMQAGRLQEQPT</sequence>
<dbReference type="PANTHER" id="PTHR30185:SF14">
    <property type="entry name" value="STATIONARY PHASE-INDUCIBLE PROTEIN CSIE-RELATED"/>
    <property type="match status" value="1"/>
</dbReference>
<feature type="domain" description="PRD" evidence="2">
    <location>
        <begin position="231"/>
        <end position="338"/>
    </location>
</feature>
<accession>A0A0H3DXH9</accession>